<proteinExistence type="predicted"/>
<dbReference type="EMBL" id="GBXM01045892">
    <property type="protein sequence ID" value="JAH62685.1"/>
    <property type="molecule type" value="Transcribed_RNA"/>
</dbReference>
<dbReference type="AlphaFoldDB" id="A0A0E9UBU0"/>
<organism evidence="1">
    <name type="scientific">Anguilla anguilla</name>
    <name type="common">European freshwater eel</name>
    <name type="synonym">Muraena anguilla</name>
    <dbReference type="NCBI Taxonomy" id="7936"/>
    <lineage>
        <taxon>Eukaryota</taxon>
        <taxon>Metazoa</taxon>
        <taxon>Chordata</taxon>
        <taxon>Craniata</taxon>
        <taxon>Vertebrata</taxon>
        <taxon>Euteleostomi</taxon>
        <taxon>Actinopterygii</taxon>
        <taxon>Neopterygii</taxon>
        <taxon>Teleostei</taxon>
        <taxon>Anguilliformes</taxon>
        <taxon>Anguillidae</taxon>
        <taxon>Anguilla</taxon>
    </lineage>
</organism>
<protein>
    <submittedName>
        <fullName evidence="1">Uncharacterized protein</fullName>
    </submittedName>
</protein>
<reference evidence="1" key="1">
    <citation type="submission" date="2014-11" db="EMBL/GenBank/DDBJ databases">
        <authorList>
            <person name="Amaro Gonzalez C."/>
        </authorList>
    </citation>
    <scope>NUCLEOTIDE SEQUENCE</scope>
</reference>
<name>A0A0E9UBU0_ANGAN</name>
<sequence length="36" mass="4240">MCVQHNVAIAVLVCYHFWLPLHTLLGDYHIAYQNQQ</sequence>
<evidence type="ECO:0000313" key="1">
    <source>
        <dbReference type="EMBL" id="JAH62685.1"/>
    </source>
</evidence>
<reference evidence="1" key="2">
    <citation type="journal article" date="2015" name="Fish Shellfish Immunol.">
        <title>Early steps in the European eel (Anguilla anguilla)-Vibrio vulnificus interaction in the gills: Role of the RtxA13 toxin.</title>
        <authorList>
            <person name="Callol A."/>
            <person name="Pajuelo D."/>
            <person name="Ebbesson L."/>
            <person name="Teles M."/>
            <person name="MacKenzie S."/>
            <person name="Amaro C."/>
        </authorList>
    </citation>
    <scope>NUCLEOTIDE SEQUENCE</scope>
</reference>
<accession>A0A0E9UBU0</accession>